<dbReference type="EMBL" id="JANJZL010000002">
    <property type="protein sequence ID" value="MCR2043456.1"/>
    <property type="molecule type" value="Genomic_DNA"/>
</dbReference>
<protein>
    <submittedName>
        <fullName evidence="5">GNAT family N-acetyltransferase</fullName>
    </submittedName>
</protein>
<proteinExistence type="inferred from homology"/>
<reference evidence="5" key="1">
    <citation type="submission" date="2022-07" db="EMBL/GenBank/DDBJ databases">
        <title>Enhanced cultured diversity of the mouse gut microbiota enables custom-made synthetic communities.</title>
        <authorList>
            <person name="Afrizal A."/>
        </authorList>
    </citation>
    <scope>NUCLEOTIDE SEQUENCE</scope>
    <source>
        <strain evidence="5">DSM 29482</strain>
    </source>
</reference>
<dbReference type="Gene3D" id="3.40.630.30">
    <property type="match status" value="1"/>
</dbReference>
<comment type="similarity">
    <text evidence="3">Belongs to the acetyltransferase family. RimJ subfamily.</text>
</comment>
<dbReference type="AlphaFoldDB" id="A0A9X2S6U1"/>
<evidence type="ECO:0000259" key="4">
    <source>
        <dbReference type="PROSITE" id="PS51186"/>
    </source>
</evidence>
<evidence type="ECO:0000256" key="1">
    <source>
        <dbReference type="ARBA" id="ARBA00022679"/>
    </source>
</evidence>
<dbReference type="RefSeq" id="WP_042679576.1">
    <property type="nucleotide sequence ID" value="NZ_CABKTM010000013.1"/>
</dbReference>
<name>A0A9X2S6U1_9FIRM</name>
<dbReference type="InterPro" id="IPR051531">
    <property type="entry name" value="N-acetyltransferase"/>
</dbReference>
<dbReference type="InterPro" id="IPR016181">
    <property type="entry name" value="Acyl_CoA_acyltransferase"/>
</dbReference>
<evidence type="ECO:0000256" key="3">
    <source>
        <dbReference type="ARBA" id="ARBA00038502"/>
    </source>
</evidence>
<comment type="caution">
    <text evidence="5">The sequence shown here is derived from an EMBL/GenBank/DDBJ whole genome shotgun (WGS) entry which is preliminary data.</text>
</comment>
<dbReference type="GO" id="GO:0008999">
    <property type="term" value="F:protein-N-terminal-alanine acetyltransferase activity"/>
    <property type="evidence" value="ECO:0007669"/>
    <property type="project" value="TreeGrafter"/>
</dbReference>
<dbReference type="Pfam" id="PF13302">
    <property type="entry name" value="Acetyltransf_3"/>
    <property type="match status" value="1"/>
</dbReference>
<feature type="domain" description="N-acetyltransferase" evidence="4">
    <location>
        <begin position="7"/>
        <end position="170"/>
    </location>
</feature>
<keyword evidence="1" id="KW-0808">Transferase</keyword>
<dbReference type="Proteomes" id="UP001142078">
    <property type="component" value="Unassembled WGS sequence"/>
</dbReference>
<evidence type="ECO:0000313" key="6">
    <source>
        <dbReference type="Proteomes" id="UP001142078"/>
    </source>
</evidence>
<keyword evidence="6" id="KW-1185">Reference proteome</keyword>
<dbReference type="PROSITE" id="PS51186">
    <property type="entry name" value="GNAT"/>
    <property type="match status" value="1"/>
</dbReference>
<evidence type="ECO:0000313" key="5">
    <source>
        <dbReference type="EMBL" id="MCR2043456.1"/>
    </source>
</evidence>
<dbReference type="InterPro" id="IPR000182">
    <property type="entry name" value="GNAT_dom"/>
</dbReference>
<dbReference type="GO" id="GO:0005737">
    <property type="term" value="C:cytoplasm"/>
    <property type="evidence" value="ECO:0007669"/>
    <property type="project" value="TreeGrafter"/>
</dbReference>
<dbReference type="SUPFAM" id="SSF55729">
    <property type="entry name" value="Acyl-CoA N-acyltransferases (Nat)"/>
    <property type="match status" value="1"/>
</dbReference>
<evidence type="ECO:0000256" key="2">
    <source>
        <dbReference type="ARBA" id="ARBA00023315"/>
    </source>
</evidence>
<gene>
    <name evidence="5" type="ORF">NSA23_04915</name>
</gene>
<organism evidence="5 6">
    <name type="scientific">Anaerosalibacter massiliensis</name>
    <dbReference type="NCBI Taxonomy" id="1347392"/>
    <lineage>
        <taxon>Bacteria</taxon>
        <taxon>Bacillati</taxon>
        <taxon>Bacillota</taxon>
        <taxon>Tissierellia</taxon>
        <taxon>Tissierellales</taxon>
        <taxon>Sporanaerobacteraceae</taxon>
        <taxon>Anaerosalibacter</taxon>
    </lineage>
</organism>
<sequence length="178" mass="20905">MLETERLILRAWKLEDLDDFFEYAKDPDVGPNAGWKPHKTKEESLRILENFIEKDEVWAIVNKENGKAIGSIGMHEDEKRKDANAKMIGYVLSKDYWGHGLMTEAANKVLEYLFNGKNIELVSCYHYPFNIRSKRVIEKCGFKFEGILRHASKIFNGEVYDDYCYSITRDEYMEMKDI</sequence>
<keyword evidence="2" id="KW-0012">Acyltransferase</keyword>
<accession>A0A9X2S6U1</accession>
<dbReference type="PANTHER" id="PTHR43792">
    <property type="entry name" value="GNAT FAMILY, PUTATIVE (AFU_ORTHOLOGUE AFUA_3G00765)-RELATED-RELATED"/>
    <property type="match status" value="1"/>
</dbReference>
<dbReference type="PANTHER" id="PTHR43792:SF8">
    <property type="entry name" value="[RIBOSOMAL PROTEIN US5]-ALANINE N-ACETYLTRANSFERASE"/>
    <property type="match status" value="1"/>
</dbReference>